<dbReference type="Proteomes" id="UP000789920">
    <property type="component" value="Unassembled WGS sequence"/>
</dbReference>
<sequence length="115" mass="13174">IETDVEIGVKMDIEIDIEDNIKMTQSEENNNEINNNAGFPLAKGWVLKENQKLGNRGGNRIKKNVKAILKHFFLNENQKSADRINAKNMHKELLKYAENGDIKKENIPEIITIDN</sequence>
<organism evidence="1 2">
    <name type="scientific">Racocetra persica</name>
    <dbReference type="NCBI Taxonomy" id="160502"/>
    <lineage>
        <taxon>Eukaryota</taxon>
        <taxon>Fungi</taxon>
        <taxon>Fungi incertae sedis</taxon>
        <taxon>Mucoromycota</taxon>
        <taxon>Glomeromycotina</taxon>
        <taxon>Glomeromycetes</taxon>
        <taxon>Diversisporales</taxon>
        <taxon>Gigasporaceae</taxon>
        <taxon>Racocetra</taxon>
    </lineage>
</organism>
<dbReference type="EMBL" id="CAJVQC010130919">
    <property type="protein sequence ID" value="CAG8841610.1"/>
    <property type="molecule type" value="Genomic_DNA"/>
</dbReference>
<accession>A0ACA9SL41</accession>
<feature type="non-terminal residue" evidence="1">
    <location>
        <position position="1"/>
    </location>
</feature>
<evidence type="ECO:0000313" key="2">
    <source>
        <dbReference type="Proteomes" id="UP000789920"/>
    </source>
</evidence>
<evidence type="ECO:0000313" key="1">
    <source>
        <dbReference type="EMBL" id="CAG8841610.1"/>
    </source>
</evidence>
<protein>
    <submittedName>
        <fullName evidence="1">440_t:CDS:1</fullName>
    </submittedName>
</protein>
<gene>
    <name evidence="1" type="ORF">RPERSI_LOCUS31956</name>
</gene>
<proteinExistence type="predicted"/>
<comment type="caution">
    <text evidence="1">The sequence shown here is derived from an EMBL/GenBank/DDBJ whole genome shotgun (WGS) entry which is preliminary data.</text>
</comment>
<reference evidence="1" key="1">
    <citation type="submission" date="2021-06" db="EMBL/GenBank/DDBJ databases">
        <authorList>
            <person name="Kallberg Y."/>
            <person name="Tangrot J."/>
            <person name="Rosling A."/>
        </authorList>
    </citation>
    <scope>NUCLEOTIDE SEQUENCE</scope>
    <source>
        <strain evidence="1">MA461A</strain>
    </source>
</reference>
<keyword evidence="2" id="KW-1185">Reference proteome</keyword>
<name>A0ACA9SL41_9GLOM</name>